<evidence type="ECO:0000313" key="1">
    <source>
        <dbReference type="EMBL" id="SOQ52077.1"/>
    </source>
</evidence>
<gene>
    <name evidence="1" type="ORF">SFRICE_033823</name>
</gene>
<reference evidence="1" key="1">
    <citation type="submission" date="2016-07" db="EMBL/GenBank/DDBJ databases">
        <authorList>
            <person name="Bretaudeau A."/>
        </authorList>
    </citation>
    <scope>NUCLEOTIDE SEQUENCE</scope>
    <source>
        <strain evidence="1">Rice</strain>
        <tissue evidence="1">Whole body</tissue>
    </source>
</reference>
<dbReference type="EMBL" id="ODYU01008452">
    <property type="protein sequence ID" value="SOQ52077.1"/>
    <property type="molecule type" value="Genomic_DNA"/>
</dbReference>
<organism evidence="1">
    <name type="scientific">Spodoptera frugiperda</name>
    <name type="common">Fall armyworm</name>
    <dbReference type="NCBI Taxonomy" id="7108"/>
    <lineage>
        <taxon>Eukaryota</taxon>
        <taxon>Metazoa</taxon>
        <taxon>Ecdysozoa</taxon>
        <taxon>Arthropoda</taxon>
        <taxon>Hexapoda</taxon>
        <taxon>Insecta</taxon>
        <taxon>Pterygota</taxon>
        <taxon>Neoptera</taxon>
        <taxon>Endopterygota</taxon>
        <taxon>Lepidoptera</taxon>
        <taxon>Glossata</taxon>
        <taxon>Ditrysia</taxon>
        <taxon>Noctuoidea</taxon>
        <taxon>Noctuidae</taxon>
        <taxon>Amphipyrinae</taxon>
        <taxon>Spodoptera</taxon>
    </lineage>
</organism>
<proteinExistence type="predicted"/>
<accession>A0A2H1WGD1</accession>
<protein>
    <submittedName>
        <fullName evidence="1">SFRICE_033823</fullName>
    </submittedName>
</protein>
<name>A0A2H1WGD1_SPOFR</name>
<dbReference type="AlphaFoldDB" id="A0A2H1WGD1"/>
<sequence length="63" mass="7115">MQGVASSVSNIRDLKPQGIQRERPQAIARIAYDVISTHRMYALPMMRSVRCGSVDAVYFDINM</sequence>